<dbReference type="InterPro" id="IPR001660">
    <property type="entry name" value="SAM"/>
</dbReference>
<protein>
    <submittedName>
        <fullName evidence="3">Sterile alpha motif domain-containing protein 12 isoform X1</fullName>
    </submittedName>
</protein>
<gene>
    <name evidence="3" type="primary">samd12</name>
</gene>
<dbReference type="GeneID" id="108257336"/>
<proteinExistence type="predicted"/>
<feature type="domain" description="SAM" evidence="1">
    <location>
        <begin position="100"/>
        <end position="166"/>
    </location>
</feature>
<dbReference type="InterPro" id="IPR013761">
    <property type="entry name" value="SAM/pointed_sf"/>
</dbReference>
<organism evidence="2 3">
    <name type="scientific">Ictalurus punctatus</name>
    <name type="common">Channel catfish</name>
    <name type="synonym">Silurus punctatus</name>
    <dbReference type="NCBI Taxonomy" id="7998"/>
    <lineage>
        <taxon>Eukaryota</taxon>
        <taxon>Metazoa</taxon>
        <taxon>Chordata</taxon>
        <taxon>Craniata</taxon>
        <taxon>Vertebrata</taxon>
        <taxon>Euteleostomi</taxon>
        <taxon>Actinopterygii</taxon>
        <taxon>Neopterygii</taxon>
        <taxon>Teleostei</taxon>
        <taxon>Ostariophysi</taxon>
        <taxon>Siluriformes</taxon>
        <taxon>Ictaluridae</taxon>
        <taxon>Ictalurus</taxon>
    </lineage>
</organism>
<keyword evidence="2" id="KW-1185">Reference proteome</keyword>
<dbReference type="OrthoDB" id="434324at2759"/>
<dbReference type="PROSITE" id="PS50105">
    <property type="entry name" value="SAM_DOMAIN"/>
    <property type="match status" value="1"/>
</dbReference>
<accession>A0A2D0PZF2</accession>
<dbReference type="PANTHER" id="PTHR20843:SF2">
    <property type="entry name" value="STERILE ALPHA MOTIF DOMAIN-CONTAINING PROTEIN 12"/>
    <property type="match status" value="1"/>
</dbReference>
<dbReference type="SUPFAM" id="SSF47769">
    <property type="entry name" value="SAM/Pointed domain"/>
    <property type="match status" value="1"/>
</dbReference>
<evidence type="ECO:0000313" key="2">
    <source>
        <dbReference type="Proteomes" id="UP000221080"/>
    </source>
</evidence>
<reference evidence="3" key="2">
    <citation type="submission" date="2025-08" db="UniProtKB">
        <authorList>
            <consortium name="RefSeq"/>
        </authorList>
    </citation>
    <scope>IDENTIFICATION</scope>
    <source>
        <tissue evidence="3">Blood</tissue>
    </source>
</reference>
<dbReference type="AlphaFoldDB" id="A0A2D0PZF2"/>
<reference evidence="2" key="1">
    <citation type="journal article" date="2016" name="Nat. Commun.">
        <title>The channel catfish genome sequence provides insights into the evolution of scale formation in teleosts.</title>
        <authorList>
            <person name="Liu Z."/>
            <person name="Liu S."/>
            <person name="Yao J."/>
            <person name="Bao L."/>
            <person name="Zhang J."/>
            <person name="Li Y."/>
            <person name="Jiang C."/>
            <person name="Sun L."/>
            <person name="Wang R."/>
            <person name="Zhang Y."/>
            <person name="Zhou T."/>
            <person name="Zeng Q."/>
            <person name="Fu Q."/>
            <person name="Gao S."/>
            <person name="Li N."/>
            <person name="Koren S."/>
            <person name="Jiang Y."/>
            <person name="Zimin A."/>
            <person name="Xu P."/>
            <person name="Phillippy A.M."/>
            <person name="Geng X."/>
            <person name="Song L."/>
            <person name="Sun F."/>
            <person name="Li C."/>
            <person name="Wang X."/>
            <person name="Chen A."/>
            <person name="Jin Y."/>
            <person name="Yuan Z."/>
            <person name="Yang Y."/>
            <person name="Tan S."/>
            <person name="Peatman E."/>
            <person name="Lu J."/>
            <person name="Qin Z."/>
            <person name="Dunham R."/>
            <person name="Li Z."/>
            <person name="Sonstegard T."/>
            <person name="Feng J."/>
            <person name="Danzmann R.G."/>
            <person name="Schroeder S."/>
            <person name="Scheffler B."/>
            <person name="Duke M.V."/>
            <person name="Ballard L."/>
            <person name="Kucuktas H."/>
            <person name="Kaltenboeck L."/>
            <person name="Liu H."/>
            <person name="Armbruster J."/>
            <person name="Xie Y."/>
            <person name="Kirby M.L."/>
            <person name="Tian Y."/>
            <person name="Flanagan M.E."/>
            <person name="Mu W."/>
            <person name="Waldbieser G.C."/>
        </authorList>
    </citation>
    <scope>NUCLEOTIDE SEQUENCE [LARGE SCALE GENOMIC DNA]</scope>
    <source>
        <strain evidence="2">SDA103</strain>
    </source>
</reference>
<evidence type="ECO:0000313" key="3">
    <source>
        <dbReference type="RefSeq" id="XP_017310495.1"/>
    </source>
</evidence>
<dbReference type="SMART" id="SM00454">
    <property type="entry name" value="SAM"/>
    <property type="match status" value="1"/>
</dbReference>
<sequence>MMLGQSPHLVGGILWIQNPMRAVHCNLSQNGIDHQVCMADASSHVEEESVVRGAGLIDDSSGFQHLSPGFQCCTPPQRSVSESELSKSGTVKLSKPVALWTQQDVCKWLKKHCPNQHQVYSDAFKQHDITGRALMRLTDRKLERMGIMQESQRQYILQQVLQLRVREEVRTLQLLTQDLVPFCCYKNLQSSGKAFH</sequence>
<dbReference type="InterPro" id="IPR039144">
    <property type="entry name" value="Aveugle-like_SAM_dom"/>
</dbReference>
<dbReference type="Proteomes" id="UP000221080">
    <property type="component" value="Chromosome 24"/>
</dbReference>
<dbReference type="RefSeq" id="XP_017310495.1">
    <property type="nucleotide sequence ID" value="XM_017455006.3"/>
</dbReference>
<evidence type="ECO:0000259" key="1">
    <source>
        <dbReference type="PROSITE" id="PS50105"/>
    </source>
</evidence>
<dbReference type="CDD" id="cd09510">
    <property type="entry name" value="SAM_aveugle-like"/>
    <property type="match status" value="1"/>
</dbReference>
<dbReference type="GO" id="GO:0009898">
    <property type="term" value="C:cytoplasmic side of plasma membrane"/>
    <property type="evidence" value="ECO:0007669"/>
    <property type="project" value="TreeGrafter"/>
</dbReference>
<dbReference type="Pfam" id="PF07647">
    <property type="entry name" value="SAM_2"/>
    <property type="match status" value="1"/>
</dbReference>
<dbReference type="PANTHER" id="PTHR20843">
    <property type="entry name" value="STERILE ALPHA MOTIF DOMAIN CONTAINING PROTEIN 10"/>
    <property type="match status" value="1"/>
</dbReference>
<dbReference type="InterPro" id="IPR052268">
    <property type="entry name" value="SAM_domain-containing_protein"/>
</dbReference>
<dbReference type="CTD" id="401474"/>
<dbReference type="KEGG" id="ipu:108257336"/>
<dbReference type="GO" id="GO:0007169">
    <property type="term" value="P:cell surface receptor protein tyrosine kinase signaling pathway"/>
    <property type="evidence" value="ECO:0007669"/>
    <property type="project" value="TreeGrafter"/>
</dbReference>
<dbReference type="Gene3D" id="1.10.150.50">
    <property type="entry name" value="Transcription Factor, Ets-1"/>
    <property type="match status" value="1"/>
</dbReference>
<name>A0A2D0PZF2_ICTPU</name>